<dbReference type="PROSITE" id="PS00936">
    <property type="entry name" value="RIBOSOMAL_L35"/>
    <property type="match status" value="1"/>
</dbReference>
<keyword evidence="8" id="KW-1185">Reference proteome</keyword>
<dbReference type="Pfam" id="PF01632">
    <property type="entry name" value="Ribosomal_L35p"/>
    <property type="match status" value="1"/>
</dbReference>
<evidence type="ECO:0000256" key="1">
    <source>
        <dbReference type="ARBA" id="ARBA00006598"/>
    </source>
</evidence>
<sequence>MGCETLYSKEIEMPKMKTKSSVKKRFKITATGKVLAGPGNKRHGLINRTQKAKRTNRGSQTLEPQDGRTVKQWAPYGLSR</sequence>
<reference evidence="7" key="1">
    <citation type="submission" date="2022-10" db="EMBL/GenBank/DDBJ databases">
        <authorList>
            <person name="Botero Cardona J."/>
        </authorList>
    </citation>
    <scope>NUCLEOTIDE SEQUENCE</scope>
    <source>
        <strain evidence="7">R-83534</strain>
    </source>
</reference>
<evidence type="ECO:0000313" key="8">
    <source>
        <dbReference type="Proteomes" id="UP001154272"/>
    </source>
</evidence>
<name>A0ABN8WE22_9PROT</name>
<dbReference type="Gene3D" id="4.10.410.60">
    <property type="match status" value="1"/>
</dbReference>
<dbReference type="SUPFAM" id="SSF143034">
    <property type="entry name" value="L35p-like"/>
    <property type="match status" value="1"/>
</dbReference>
<keyword evidence="2 4" id="KW-0689">Ribosomal protein</keyword>
<dbReference type="GO" id="GO:0005840">
    <property type="term" value="C:ribosome"/>
    <property type="evidence" value="ECO:0007669"/>
    <property type="project" value="UniProtKB-KW"/>
</dbReference>
<evidence type="ECO:0000313" key="7">
    <source>
        <dbReference type="EMBL" id="CAI3943918.1"/>
    </source>
</evidence>
<dbReference type="PRINTS" id="PR00064">
    <property type="entry name" value="RIBOSOMALL35"/>
</dbReference>
<comment type="similarity">
    <text evidence="1 4 5">Belongs to the bacterial ribosomal protein bL35 family.</text>
</comment>
<protein>
    <recommendedName>
        <fullName evidence="4">Large ribosomal subunit protein bL35</fullName>
    </recommendedName>
</protein>
<comment type="caution">
    <text evidence="7">The sequence shown here is derived from an EMBL/GenBank/DDBJ whole genome shotgun (WGS) entry which is preliminary data.</text>
</comment>
<dbReference type="InterPro" id="IPR021137">
    <property type="entry name" value="Ribosomal_bL35-like"/>
</dbReference>
<dbReference type="InterPro" id="IPR037229">
    <property type="entry name" value="Ribosomal_bL35_sf"/>
</dbReference>
<feature type="region of interest" description="Disordered" evidence="6">
    <location>
        <begin position="34"/>
        <end position="67"/>
    </location>
</feature>
<feature type="compositionally biased region" description="Basic residues" evidence="6">
    <location>
        <begin position="40"/>
        <end position="56"/>
    </location>
</feature>
<evidence type="ECO:0000256" key="5">
    <source>
        <dbReference type="RuleBase" id="RU000568"/>
    </source>
</evidence>
<dbReference type="InterPro" id="IPR001706">
    <property type="entry name" value="Ribosomal_bL35"/>
</dbReference>
<evidence type="ECO:0000256" key="2">
    <source>
        <dbReference type="ARBA" id="ARBA00022980"/>
    </source>
</evidence>
<keyword evidence="3 4" id="KW-0687">Ribonucleoprotein</keyword>
<dbReference type="InterPro" id="IPR018265">
    <property type="entry name" value="Ribosomal_bL35_CS"/>
</dbReference>
<dbReference type="EMBL" id="CAMXCH010000002">
    <property type="protein sequence ID" value="CAI3943918.1"/>
    <property type="molecule type" value="Genomic_DNA"/>
</dbReference>
<proteinExistence type="inferred from homology"/>
<evidence type="ECO:0000256" key="4">
    <source>
        <dbReference type="HAMAP-Rule" id="MF_00514"/>
    </source>
</evidence>
<dbReference type="HAMAP" id="MF_00514">
    <property type="entry name" value="Ribosomal_bL35"/>
    <property type="match status" value="1"/>
</dbReference>
<evidence type="ECO:0000256" key="3">
    <source>
        <dbReference type="ARBA" id="ARBA00023274"/>
    </source>
</evidence>
<dbReference type="Proteomes" id="UP001154272">
    <property type="component" value="Unassembled WGS sequence"/>
</dbReference>
<gene>
    <name evidence="4" type="primary">rpmI</name>
    <name evidence="7" type="ORF">R83534S58_LOCUS1299</name>
</gene>
<evidence type="ECO:0000256" key="6">
    <source>
        <dbReference type="SAM" id="MobiDB-lite"/>
    </source>
</evidence>
<organism evidence="7 8">
    <name type="scientific">Commensalibacter papalotli</name>
    <name type="common">ex Botero et al. 2024</name>
    <dbReference type="NCBI Taxonomy" id="2972766"/>
    <lineage>
        <taxon>Bacteria</taxon>
        <taxon>Pseudomonadati</taxon>
        <taxon>Pseudomonadota</taxon>
        <taxon>Alphaproteobacteria</taxon>
        <taxon>Acetobacterales</taxon>
        <taxon>Acetobacteraceae</taxon>
    </lineage>
</organism>
<dbReference type="NCBIfam" id="TIGR00001">
    <property type="entry name" value="rpmI_bact"/>
    <property type="match status" value="1"/>
</dbReference>
<accession>A0ABN8WE22</accession>